<keyword evidence="3" id="KW-1185">Reference proteome</keyword>
<dbReference type="InterPro" id="IPR027417">
    <property type="entry name" value="P-loop_NTPase"/>
</dbReference>
<dbReference type="NCBIfam" id="TIGR03623">
    <property type="entry name" value="probable DNA repair protein"/>
    <property type="match status" value="1"/>
</dbReference>
<comment type="caution">
    <text evidence="2">The sequence shown here is derived from an EMBL/GenBank/DDBJ whole genome shotgun (WGS) entry which is preliminary data.</text>
</comment>
<organism evidence="2 3">
    <name type="scientific">Corticimicrobacter populi</name>
    <dbReference type="NCBI Taxonomy" id="2175229"/>
    <lineage>
        <taxon>Bacteria</taxon>
        <taxon>Pseudomonadati</taxon>
        <taxon>Pseudomonadota</taxon>
        <taxon>Betaproteobacteria</taxon>
        <taxon>Burkholderiales</taxon>
        <taxon>Alcaligenaceae</taxon>
        <taxon>Corticimicrobacter</taxon>
    </lineage>
</organism>
<dbReference type="SUPFAM" id="SSF52540">
    <property type="entry name" value="P-loop containing nucleoside triphosphate hydrolases"/>
    <property type="match status" value="1"/>
</dbReference>
<reference evidence="3" key="1">
    <citation type="submission" date="2018-05" db="EMBL/GenBank/DDBJ databases">
        <authorList>
            <person name="Li Y."/>
        </authorList>
    </citation>
    <scope>NUCLEOTIDE SEQUENCE [LARGE SCALE GENOMIC DNA]</scope>
    <source>
        <strain evidence="3">3d-2-2</strain>
    </source>
</reference>
<protein>
    <recommendedName>
        <fullName evidence="1">PD-(D/E)XK endonuclease-like domain-containing protein</fullName>
    </recommendedName>
</protein>
<accession>A0A2V1K1I6</accession>
<dbReference type="RefSeq" id="WP_109062161.1">
    <property type="nucleotide sequence ID" value="NZ_QETA01000004.1"/>
</dbReference>
<dbReference type="EMBL" id="QETA01000004">
    <property type="protein sequence ID" value="PWF22636.1"/>
    <property type="molecule type" value="Genomic_DNA"/>
</dbReference>
<dbReference type="AlphaFoldDB" id="A0A2V1K1I6"/>
<proteinExistence type="predicted"/>
<dbReference type="Proteomes" id="UP000245212">
    <property type="component" value="Unassembled WGS sequence"/>
</dbReference>
<sequence length="908" mass="99709">MELQELDWAGWMALPAADTLALTVNNRLARRLIADMAATLGPQQRVAELPRIVPLSVWLVDMADQLGFGGQVPLAAWRLDSFATQRLWERVIAQAEHDRPLLDFGQTARLAADADALMDEWDLAVAPTEATHEYTRFACWREAYVRQLAALDAEDAGRSAARVIDALSLDEAVPVPAHVVLAGFNEYSPRQQAMLAALAARGAQLWQLHADSAERVETSQLRRFAAADPQTEWRMAVAWAAERLRTDPQGRYAIVAAHLESDAPLARRLLEQALAARPGQSALPYNVAVGRPLDEWPVVRAALAWLETLATFAENTTCPVPVLGQALLLGQVTGDRSAQAGMVEIDVRQRRSGEVTVTQARWLERLQGANPALAQAWQQALAIWVDPGAGTAAQDWAARWRAALGLLGFPGDASLDSVGFQACEALSAALDRFAALSVLEPELEGTVALRLWQRMLTNTPFQPQRAPDARLDVLGLLEAEGGRWDGVWVLGLVDEVLPDMPSPNPLLPAQVLRQAGAPRATVDRERIWAEQMYAALCRTAPDIMFSHARRDGEREMRPAPLIAALPLAGCDWPVPAVPAALPQETLVDEQGPALALWQPEAGEAGVMRGGLDVLELQSRNPQWAFLRHRLGGRSLASYAQPGGALSRGQFLHGVMEALWKVLGSQDRLHQAMAEHRLEALVAEAAEQAARQYLDDALPAERELEKARACGIALRWLDLDAQREPFRIDGVEQAHVWRRGPLSLQVRLDRIDQVDEGRLVVDYKTGSSVAEPGRDWTRLRPVELQLPFYASVVGGVSGLMLAQLHARKVAAKGIAEHDMGVVGLAHLPDWQWPDAVPGMFMDDSSAGPAPQDWPALLLRWRTAIERLADEYAAGWAVNRAWHGADLRYCDAAAFLRLDLEDWQAEEDEA</sequence>
<feature type="domain" description="PD-(D/E)XK endonuclease-like" evidence="1">
    <location>
        <begin position="624"/>
        <end position="889"/>
    </location>
</feature>
<gene>
    <name evidence="2" type="ORF">DD235_11195</name>
</gene>
<evidence type="ECO:0000259" key="1">
    <source>
        <dbReference type="Pfam" id="PF12705"/>
    </source>
</evidence>
<dbReference type="InterPro" id="IPR038726">
    <property type="entry name" value="PDDEXK_AddAB-type"/>
</dbReference>
<name>A0A2V1K1I6_9BURK</name>
<dbReference type="InterPro" id="IPR019925">
    <property type="entry name" value="DNA_repair_protein_predicted"/>
</dbReference>
<evidence type="ECO:0000313" key="2">
    <source>
        <dbReference type="EMBL" id="PWF22636.1"/>
    </source>
</evidence>
<dbReference type="Pfam" id="PF12705">
    <property type="entry name" value="PDDEXK_1"/>
    <property type="match status" value="1"/>
</dbReference>
<evidence type="ECO:0000313" key="3">
    <source>
        <dbReference type="Proteomes" id="UP000245212"/>
    </source>
</evidence>